<organism evidence="2">
    <name type="scientific">Diabrotica virgifera virgifera</name>
    <name type="common">western corn rootworm</name>
    <dbReference type="NCBI Taxonomy" id="50390"/>
    <lineage>
        <taxon>Eukaryota</taxon>
        <taxon>Metazoa</taxon>
        <taxon>Ecdysozoa</taxon>
        <taxon>Arthropoda</taxon>
        <taxon>Hexapoda</taxon>
        <taxon>Insecta</taxon>
        <taxon>Pterygota</taxon>
        <taxon>Neoptera</taxon>
        <taxon>Endopterygota</taxon>
        <taxon>Coleoptera</taxon>
        <taxon>Polyphaga</taxon>
        <taxon>Cucujiformia</taxon>
        <taxon>Chrysomeloidea</taxon>
        <taxon>Chrysomelidae</taxon>
        <taxon>Galerucinae</taxon>
        <taxon>Diabroticina</taxon>
        <taxon>Diabroticites</taxon>
        <taxon>Diabrotica</taxon>
    </lineage>
</organism>
<protein>
    <submittedName>
        <fullName evidence="2">Uncharacterized protein LOC114330561</fullName>
    </submittedName>
</protein>
<evidence type="ECO:0000259" key="1">
    <source>
        <dbReference type="PROSITE" id="PS00652"/>
    </source>
</evidence>
<reference evidence="2" key="1">
    <citation type="submission" date="2025-08" db="UniProtKB">
        <authorList>
            <consortium name="RefSeq"/>
        </authorList>
    </citation>
    <scope>IDENTIFICATION</scope>
    <source>
        <tissue evidence="2">Whole insect</tissue>
    </source>
</reference>
<dbReference type="PROSITE" id="PS00652">
    <property type="entry name" value="TNFR_NGFR_1"/>
    <property type="match status" value="1"/>
</dbReference>
<name>A0A6P7FL92_DIAVI</name>
<dbReference type="AlphaFoldDB" id="A0A6P7FL92"/>
<dbReference type="OrthoDB" id="6713042at2759"/>
<gene>
    <name evidence="2" type="primary">LOC114330561</name>
</gene>
<proteinExistence type="predicted"/>
<dbReference type="RefSeq" id="XP_028135737.1">
    <property type="nucleotide sequence ID" value="XM_028279936.1"/>
</dbReference>
<accession>A0A6P7FL92</accession>
<dbReference type="KEGG" id="dvv:114330561"/>
<dbReference type="InParanoid" id="A0A6P7FL92"/>
<sequence length="148" mass="16865">MSLWQNPTGFSIHSFSTSSYIRIRKVDNEHIDFKKLIKTMPIWSVNCLILITMVFVVTQIQPQVNVEAAKIDREYCLNLCDTSRFICPPLNCTSNQFIQSIPELCRCCAGCYTRLGEGDKCGDDDEALCDRGLICKENVCRKFEAQPL</sequence>
<feature type="domain" description="TNFR-Cys" evidence="1">
    <location>
        <begin position="92"/>
        <end position="129"/>
    </location>
</feature>
<dbReference type="InterPro" id="IPR001368">
    <property type="entry name" value="TNFR/NGFR_Cys_rich_reg"/>
</dbReference>
<evidence type="ECO:0000313" key="2">
    <source>
        <dbReference type="RefSeq" id="XP_028135737.1"/>
    </source>
</evidence>